<reference evidence="2" key="1">
    <citation type="submission" date="2015-01" db="EMBL/GenBank/DDBJ databases">
        <authorList>
            <person name="Paterson Steve"/>
        </authorList>
    </citation>
    <scope>NUCLEOTIDE SEQUENCE [LARGE SCALE GENOMIC DNA]</scope>
    <source>
        <strain evidence="2">OBR1</strain>
    </source>
</reference>
<accession>A0A0G4JQU7</accession>
<evidence type="ECO:0000313" key="2">
    <source>
        <dbReference type="Proteomes" id="UP000044377"/>
    </source>
</evidence>
<evidence type="ECO:0000313" key="1">
    <source>
        <dbReference type="EMBL" id="CPR14302.1"/>
    </source>
</evidence>
<proteinExistence type="predicted"/>
<dbReference type="Proteomes" id="UP000044377">
    <property type="component" value="Unassembled WGS sequence"/>
</dbReference>
<dbReference type="STRING" id="1109412.BN1221_00709c"/>
<keyword evidence="2" id="KW-1185">Reference proteome</keyword>
<sequence>MLNVQHYYGFLATSTYTGLAGFRISRIPNLTAMNGHELSRGNALIKPAILM</sequence>
<dbReference type="AlphaFoldDB" id="A0A0G4JQU7"/>
<protein>
    <submittedName>
        <fullName evidence="1">Uncharacterized protein</fullName>
    </submittedName>
</protein>
<gene>
    <name evidence="1" type="ORF">BN1221_00709c</name>
</gene>
<dbReference type="EMBL" id="CGIG01000001">
    <property type="protein sequence ID" value="CPR14302.1"/>
    <property type="molecule type" value="Genomic_DNA"/>
</dbReference>
<organism evidence="1 2">
    <name type="scientific">Brenneria goodwinii</name>
    <dbReference type="NCBI Taxonomy" id="1109412"/>
    <lineage>
        <taxon>Bacteria</taxon>
        <taxon>Pseudomonadati</taxon>
        <taxon>Pseudomonadota</taxon>
        <taxon>Gammaproteobacteria</taxon>
        <taxon>Enterobacterales</taxon>
        <taxon>Pectobacteriaceae</taxon>
        <taxon>Brenneria</taxon>
    </lineage>
</organism>
<name>A0A0G4JQU7_9GAMM</name>